<dbReference type="Proteomes" id="UP001141806">
    <property type="component" value="Unassembled WGS sequence"/>
</dbReference>
<evidence type="ECO:0000256" key="1">
    <source>
        <dbReference type="SAM" id="MobiDB-lite"/>
    </source>
</evidence>
<evidence type="ECO:0000313" key="2">
    <source>
        <dbReference type="EMBL" id="KAJ4954204.1"/>
    </source>
</evidence>
<gene>
    <name evidence="2" type="ORF">NE237_031036</name>
</gene>
<organism evidence="2 3">
    <name type="scientific">Protea cynaroides</name>
    <dbReference type="NCBI Taxonomy" id="273540"/>
    <lineage>
        <taxon>Eukaryota</taxon>
        <taxon>Viridiplantae</taxon>
        <taxon>Streptophyta</taxon>
        <taxon>Embryophyta</taxon>
        <taxon>Tracheophyta</taxon>
        <taxon>Spermatophyta</taxon>
        <taxon>Magnoliopsida</taxon>
        <taxon>Proteales</taxon>
        <taxon>Proteaceae</taxon>
        <taxon>Protea</taxon>
    </lineage>
</organism>
<sequence length="167" mass="18071">MASSDNTTASHDAPATQNIVPPDASVSQTELASTLNPSSPLIISNIASLLPIKLTSTNYLLWKSLFEPIFCGHKLMHLIDGTMPTPIAATSFCSFIRIHARTIALSLEELHNLLILEELALTDDPPDQSQALAAFDLRNLHMVEVFIQPVAVASHLVVGIIPTLLQQ</sequence>
<proteinExistence type="predicted"/>
<keyword evidence="3" id="KW-1185">Reference proteome</keyword>
<evidence type="ECO:0000313" key="3">
    <source>
        <dbReference type="Proteomes" id="UP001141806"/>
    </source>
</evidence>
<dbReference type="OrthoDB" id="1912561at2759"/>
<feature type="region of interest" description="Disordered" evidence="1">
    <location>
        <begin position="1"/>
        <end position="21"/>
    </location>
</feature>
<accession>A0A9Q0GZ09</accession>
<comment type="caution">
    <text evidence="2">The sequence shown here is derived from an EMBL/GenBank/DDBJ whole genome shotgun (WGS) entry which is preliminary data.</text>
</comment>
<protein>
    <recommendedName>
        <fullName evidence="4">Retrotransposon Copia-like N-terminal domain-containing protein</fullName>
    </recommendedName>
</protein>
<reference evidence="2" key="1">
    <citation type="journal article" date="2023" name="Plant J.">
        <title>The genome of the king protea, Protea cynaroides.</title>
        <authorList>
            <person name="Chang J."/>
            <person name="Duong T.A."/>
            <person name="Schoeman C."/>
            <person name="Ma X."/>
            <person name="Roodt D."/>
            <person name="Barker N."/>
            <person name="Li Z."/>
            <person name="Van de Peer Y."/>
            <person name="Mizrachi E."/>
        </authorList>
    </citation>
    <scope>NUCLEOTIDE SEQUENCE</scope>
    <source>
        <tissue evidence="2">Young leaves</tissue>
    </source>
</reference>
<dbReference type="EMBL" id="JAMYWD010000012">
    <property type="protein sequence ID" value="KAJ4954204.1"/>
    <property type="molecule type" value="Genomic_DNA"/>
</dbReference>
<dbReference type="AlphaFoldDB" id="A0A9Q0GZ09"/>
<name>A0A9Q0GZ09_9MAGN</name>
<evidence type="ECO:0008006" key="4">
    <source>
        <dbReference type="Google" id="ProtNLM"/>
    </source>
</evidence>